<dbReference type="PROSITE" id="PS00455">
    <property type="entry name" value="AMP_BINDING"/>
    <property type="match status" value="1"/>
</dbReference>
<protein>
    <recommendedName>
        <fullName evidence="20">Very long-chain fatty acid transport protein</fullName>
        <ecNumber evidence="14">6.2.1.3</ecNumber>
    </recommendedName>
    <alternativeName>
        <fullName evidence="16">Long-chain-fatty-acid--CoA ligase</fullName>
    </alternativeName>
    <alternativeName>
        <fullName evidence="21">Very-long-chain acyl-CoA synthetase</fullName>
    </alternativeName>
</protein>
<dbReference type="InterPro" id="IPR025110">
    <property type="entry name" value="AMP-bd_C"/>
</dbReference>
<dbReference type="EC" id="6.2.1.3" evidence="14"/>
<organism evidence="24 25">
    <name type="scientific">Zophobas morio</name>
    <dbReference type="NCBI Taxonomy" id="2755281"/>
    <lineage>
        <taxon>Eukaryota</taxon>
        <taxon>Metazoa</taxon>
        <taxon>Ecdysozoa</taxon>
        <taxon>Arthropoda</taxon>
        <taxon>Hexapoda</taxon>
        <taxon>Insecta</taxon>
        <taxon>Pterygota</taxon>
        <taxon>Neoptera</taxon>
        <taxon>Endopterygota</taxon>
        <taxon>Coleoptera</taxon>
        <taxon>Polyphaga</taxon>
        <taxon>Cucujiformia</taxon>
        <taxon>Tenebrionidae</taxon>
        <taxon>Zophobas</taxon>
    </lineage>
</organism>
<dbReference type="GO" id="GO:0044539">
    <property type="term" value="P:long-chain fatty acid import into cell"/>
    <property type="evidence" value="ECO:0007669"/>
    <property type="project" value="TreeGrafter"/>
</dbReference>
<evidence type="ECO:0000256" key="13">
    <source>
        <dbReference type="ARBA" id="ARBA00023140"/>
    </source>
</evidence>
<keyword evidence="4" id="KW-1003">Cell membrane</keyword>
<dbReference type="FunFam" id="3.30.300.30:FF:000002">
    <property type="entry name" value="Long-chain fatty acid transport protein 1"/>
    <property type="match status" value="1"/>
</dbReference>
<dbReference type="FunFam" id="3.40.50.12780:FF:000019">
    <property type="entry name" value="Long-chain fatty acid transporter"/>
    <property type="match status" value="1"/>
</dbReference>
<dbReference type="PANTHER" id="PTHR43107">
    <property type="entry name" value="LONG-CHAIN FATTY ACID TRANSPORT PROTEIN"/>
    <property type="match status" value="1"/>
</dbReference>
<evidence type="ECO:0000256" key="9">
    <source>
        <dbReference type="ARBA" id="ARBA00022840"/>
    </source>
</evidence>
<gene>
    <name evidence="24" type="ORF">Zmor_021126</name>
</gene>
<evidence type="ECO:0000256" key="12">
    <source>
        <dbReference type="ARBA" id="ARBA00023136"/>
    </source>
</evidence>
<comment type="catalytic activity">
    <reaction evidence="15">
        <text>a very long-chain fatty acid + ATP + CoA = a very long-chain fatty acyl-CoA + AMP + diphosphate</text>
        <dbReference type="Rhea" id="RHEA:54536"/>
        <dbReference type="ChEBI" id="CHEBI:30616"/>
        <dbReference type="ChEBI" id="CHEBI:33019"/>
        <dbReference type="ChEBI" id="CHEBI:57287"/>
        <dbReference type="ChEBI" id="CHEBI:58950"/>
        <dbReference type="ChEBI" id="CHEBI:138261"/>
        <dbReference type="ChEBI" id="CHEBI:456215"/>
    </reaction>
    <physiologicalReaction direction="left-to-right" evidence="15">
        <dbReference type="Rhea" id="RHEA:54537"/>
    </physiologicalReaction>
</comment>
<evidence type="ECO:0000256" key="8">
    <source>
        <dbReference type="ARBA" id="ARBA00022832"/>
    </source>
</evidence>
<dbReference type="PANTHER" id="PTHR43107:SF15">
    <property type="entry name" value="FATTY ACID TRANSPORT PROTEIN 3, ISOFORM A"/>
    <property type="match status" value="1"/>
</dbReference>
<dbReference type="InterPro" id="IPR000873">
    <property type="entry name" value="AMP-dep_synth/lig_dom"/>
</dbReference>
<feature type="domain" description="AMP-dependent synthetase/ligase" evidence="22">
    <location>
        <begin position="65"/>
        <end position="377"/>
    </location>
</feature>
<sequence length="626" mass="70530">MIFTILPLILSTVFLLTNKRYRWLYILYKTLGRDIRAGIRFTFVNFYLWRYQQTRQTVPKLFTKLVSKHPNKAAFYFEDEVWTFQDVEKYSNKVAHYFKKEGFQRGDTVALLLENRPEYVCIWLGLGKIGVVTALINHNLVADPLVHSINVSSAKAVIYGASLKKGIKDICSRITNTKLYELGEQKDRTEVLDGSVDLSRQLEKQSDASPVKDLEKGVPQDRLVFIYTSGTTGLPKAAVITNMRYLFMALGLHYMTALEEDDIVYDPLPLYHSAGGIVGIGQSVVRGISVVIRRKFSASNFWNDCAKYKCTVAQYIGEICRYILLAHTKDKEVISHSVKKIIGNGLRPQIWKQFINKFNVKQVYEFYGATEGNSNLINIDSKVGAVGFIPRYATFLYPVTLIKCNEATGDPIRGSDGFCMSCKPGEVGILLGNVNAKKAINEFTGYADKKATQKKLIENVFKKGDLYFNSGDVLVQDELGYFYFKDRTGDTFRWKGENVATSEIEAVISNVVNLSDAVVYGVEIPGTEGRAGMAAIVDTTDSLDMAKLCKGLKENLPSYAIPLFVRVMTAVPLTGTFKLKKTDLQQDGFNIQKIKDKLFLYDAKNVTYVQLSNEKYDDIMSGKIRL</sequence>
<dbReference type="EMBL" id="JALNTZ010000006">
    <property type="protein sequence ID" value="KAJ3649378.1"/>
    <property type="molecule type" value="Genomic_DNA"/>
</dbReference>
<dbReference type="Proteomes" id="UP001168821">
    <property type="component" value="Unassembled WGS sequence"/>
</dbReference>
<reference evidence="24" key="1">
    <citation type="journal article" date="2023" name="G3 (Bethesda)">
        <title>Whole genome assemblies of Zophobas morio and Tenebrio molitor.</title>
        <authorList>
            <person name="Kaur S."/>
            <person name="Stinson S.A."/>
            <person name="diCenzo G.C."/>
        </authorList>
    </citation>
    <scope>NUCLEOTIDE SEQUENCE</scope>
    <source>
        <strain evidence="24">QUZm001</strain>
    </source>
</reference>
<evidence type="ECO:0000256" key="2">
    <source>
        <dbReference type="ARBA" id="ARBA00006432"/>
    </source>
</evidence>
<dbReference type="AlphaFoldDB" id="A0AA38I2B0"/>
<keyword evidence="7" id="KW-0547">Nucleotide-binding</keyword>
<dbReference type="GO" id="GO:0005886">
    <property type="term" value="C:plasma membrane"/>
    <property type="evidence" value="ECO:0007669"/>
    <property type="project" value="UniProtKB-SubCell"/>
</dbReference>
<dbReference type="Gene3D" id="3.40.50.12780">
    <property type="entry name" value="N-terminal domain of ligase-like"/>
    <property type="match status" value="1"/>
</dbReference>
<evidence type="ECO:0000259" key="23">
    <source>
        <dbReference type="Pfam" id="PF13193"/>
    </source>
</evidence>
<evidence type="ECO:0000256" key="21">
    <source>
        <dbReference type="ARBA" id="ARBA00078285"/>
    </source>
</evidence>
<comment type="function">
    <text evidence="19">Acyl-CoA synthetase required for both the import of long chain fatty acids (LCFAs) (C14-C18) and the activation very long chain fatty acids (VLCFAs) (C20-C26) by esterification of the fatty acids into metabolically active CoA-thioesters for subsequent degradation or incorporation into phospholipids. The transport and fatty acyl-CoA synthetase activities are genetically separable and are thus independent activities. Esterifies VLCFAs in the peroxisome matrix. The VLCFAs are actively transported into peroxisomes by a PXA1-PXA2 heterodimeric transporter in the peroxisomal membrane.</text>
</comment>
<dbReference type="InterPro" id="IPR042099">
    <property type="entry name" value="ANL_N_sf"/>
</dbReference>
<evidence type="ECO:0000256" key="19">
    <source>
        <dbReference type="ARBA" id="ARBA00060276"/>
    </source>
</evidence>
<evidence type="ECO:0000256" key="15">
    <source>
        <dbReference type="ARBA" id="ARBA00036527"/>
    </source>
</evidence>
<evidence type="ECO:0000256" key="5">
    <source>
        <dbReference type="ARBA" id="ARBA00022598"/>
    </source>
</evidence>
<evidence type="ECO:0000256" key="17">
    <source>
        <dbReference type="ARBA" id="ARBA00046271"/>
    </source>
</evidence>
<comment type="subcellular location">
    <subcellularLocation>
        <location evidence="1">Cell membrane</location>
        <topology evidence="1">Multi-pass membrane protein</topology>
    </subcellularLocation>
    <subcellularLocation>
        <location evidence="17">Peroxisome membrane</location>
    </subcellularLocation>
</comment>
<proteinExistence type="inferred from homology"/>
<keyword evidence="25" id="KW-1185">Reference proteome</keyword>
<keyword evidence="12" id="KW-0472">Membrane</keyword>
<evidence type="ECO:0000256" key="14">
    <source>
        <dbReference type="ARBA" id="ARBA00026121"/>
    </source>
</evidence>
<dbReference type="GO" id="GO:0005524">
    <property type="term" value="F:ATP binding"/>
    <property type="evidence" value="ECO:0007669"/>
    <property type="project" value="UniProtKB-KW"/>
</dbReference>
<keyword evidence="8" id="KW-0443">Lipid metabolism</keyword>
<dbReference type="InterPro" id="IPR045851">
    <property type="entry name" value="AMP-bd_C_sf"/>
</dbReference>
<keyword evidence="8" id="KW-0276">Fatty acid metabolism</keyword>
<dbReference type="GO" id="GO:0004467">
    <property type="term" value="F:long-chain fatty acid-CoA ligase activity"/>
    <property type="evidence" value="ECO:0007669"/>
    <property type="project" value="UniProtKB-EC"/>
</dbReference>
<dbReference type="Pfam" id="PF00501">
    <property type="entry name" value="AMP-binding"/>
    <property type="match status" value="1"/>
</dbReference>
<dbReference type="Gene3D" id="3.30.300.30">
    <property type="match status" value="1"/>
</dbReference>
<keyword evidence="5" id="KW-0436">Ligase</keyword>
<evidence type="ECO:0000256" key="1">
    <source>
        <dbReference type="ARBA" id="ARBA00004651"/>
    </source>
</evidence>
<evidence type="ECO:0000256" key="16">
    <source>
        <dbReference type="ARBA" id="ARBA00041297"/>
    </source>
</evidence>
<keyword evidence="13" id="KW-0576">Peroxisome</keyword>
<accession>A0AA38I2B0</accession>
<comment type="catalytic activity">
    <reaction evidence="18">
        <text>tetracosanoate + ATP + CoA = tetracosanoyl-CoA + AMP + diphosphate</text>
        <dbReference type="Rhea" id="RHEA:33639"/>
        <dbReference type="ChEBI" id="CHEBI:30616"/>
        <dbReference type="ChEBI" id="CHEBI:31014"/>
        <dbReference type="ChEBI" id="CHEBI:33019"/>
        <dbReference type="ChEBI" id="CHEBI:57287"/>
        <dbReference type="ChEBI" id="CHEBI:65052"/>
        <dbReference type="ChEBI" id="CHEBI:456215"/>
    </reaction>
    <physiologicalReaction direction="left-to-right" evidence="18">
        <dbReference type="Rhea" id="RHEA:33640"/>
    </physiologicalReaction>
</comment>
<dbReference type="Pfam" id="PF13193">
    <property type="entry name" value="AMP-binding_C"/>
    <property type="match status" value="1"/>
</dbReference>
<dbReference type="NCBIfam" id="NF006134">
    <property type="entry name" value="PRK08279.1"/>
    <property type="match status" value="1"/>
</dbReference>
<dbReference type="GO" id="GO:0005789">
    <property type="term" value="C:endoplasmic reticulum membrane"/>
    <property type="evidence" value="ECO:0007669"/>
    <property type="project" value="TreeGrafter"/>
</dbReference>
<name>A0AA38I2B0_9CUCU</name>
<evidence type="ECO:0000256" key="3">
    <source>
        <dbReference type="ARBA" id="ARBA00022448"/>
    </source>
</evidence>
<dbReference type="SUPFAM" id="SSF56801">
    <property type="entry name" value="Acetyl-CoA synthetase-like"/>
    <property type="match status" value="1"/>
</dbReference>
<keyword evidence="3" id="KW-0813">Transport</keyword>
<keyword evidence="6" id="KW-0812">Transmembrane</keyword>
<keyword evidence="11" id="KW-0445">Lipid transport</keyword>
<evidence type="ECO:0000256" key="4">
    <source>
        <dbReference type="ARBA" id="ARBA00022475"/>
    </source>
</evidence>
<evidence type="ECO:0000256" key="18">
    <source>
        <dbReference type="ARBA" id="ARBA00048666"/>
    </source>
</evidence>
<dbReference type="GO" id="GO:0005324">
    <property type="term" value="F:long-chain fatty acid transmembrane transporter activity"/>
    <property type="evidence" value="ECO:0007669"/>
    <property type="project" value="TreeGrafter"/>
</dbReference>
<feature type="domain" description="AMP-binding enzyme C-terminal" evidence="23">
    <location>
        <begin position="503"/>
        <end position="578"/>
    </location>
</feature>
<evidence type="ECO:0000313" key="24">
    <source>
        <dbReference type="EMBL" id="KAJ3649378.1"/>
    </source>
</evidence>
<comment type="caution">
    <text evidence="24">The sequence shown here is derived from an EMBL/GenBank/DDBJ whole genome shotgun (WGS) entry which is preliminary data.</text>
</comment>
<evidence type="ECO:0000256" key="7">
    <source>
        <dbReference type="ARBA" id="ARBA00022741"/>
    </source>
</evidence>
<comment type="similarity">
    <text evidence="2">Belongs to the ATP-dependent AMP-binding enzyme family.</text>
</comment>
<evidence type="ECO:0000256" key="20">
    <source>
        <dbReference type="ARBA" id="ARBA00068795"/>
    </source>
</evidence>
<evidence type="ECO:0000256" key="10">
    <source>
        <dbReference type="ARBA" id="ARBA00022989"/>
    </source>
</evidence>
<dbReference type="InterPro" id="IPR020845">
    <property type="entry name" value="AMP-binding_CS"/>
</dbReference>
<evidence type="ECO:0000259" key="22">
    <source>
        <dbReference type="Pfam" id="PF00501"/>
    </source>
</evidence>
<evidence type="ECO:0000256" key="11">
    <source>
        <dbReference type="ARBA" id="ARBA00023055"/>
    </source>
</evidence>
<evidence type="ECO:0000256" key="6">
    <source>
        <dbReference type="ARBA" id="ARBA00022692"/>
    </source>
</evidence>
<evidence type="ECO:0000313" key="25">
    <source>
        <dbReference type="Proteomes" id="UP001168821"/>
    </source>
</evidence>
<keyword evidence="10" id="KW-1133">Transmembrane helix</keyword>
<keyword evidence="9" id="KW-0067">ATP-binding</keyword>
<dbReference type="GO" id="GO:0005778">
    <property type="term" value="C:peroxisomal membrane"/>
    <property type="evidence" value="ECO:0007669"/>
    <property type="project" value="UniProtKB-SubCell"/>
</dbReference>